<reference evidence="2" key="1">
    <citation type="journal article" date="2019" name="Int. J. Syst. Evol. Microbiol.">
        <title>The Global Catalogue of Microorganisms (GCM) 10K type strain sequencing project: providing services to taxonomists for standard genome sequencing and annotation.</title>
        <authorList>
            <consortium name="The Broad Institute Genomics Platform"/>
            <consortium name="The Broad Institute Genome Sequencing Center for Infectious Disease"/>
            <person name="Wu L."/>
            <person name="Ma J."/>
        </authorList>
    </citation>
    <scope>NUCLEOTIDE SEQUENCE [LARGE SCALE GENOMIC DNA]</scope>
    <source>
        <strain evidence="2">NBRC 112502</strain>
    </source>
</reference>
<organism evidence="1 2">
    <name type="scientific">Acidocella aquatica</name>
    <dbReference type="NCBI Taxonomy" id="1922313"/>
    <lineage>
        <taxon>Bacteria</taxon>
        <taxon>Pseudomonadati</taxon>
        <taxon>Pseudomonadota</taxon>
        <taxon>Alphaproteobacteria</taxon>
        <taxon>Acetobacterales</taxon>
        <taxon>Acidocellaceae</taxon>
        <taxon>Acidocella</taxon>
    </lineage>
</organism>
<name>A0ABQ6A643_9PROT</name>
<evidence type="ECO:0008006" key="3">
    <source>
        <dbReference type="Google" id="ProtNLM"/>
    </source>
</evidence>
<proteinExistence type="predicted"/>
<accession>A0ABQ6A643</accession>
<dbReference type="Pfam" id="PF13669">
    <property type="entry name" value="Glyoxalase_4"/>
    <property type="match status" value="1"/>
</dbReference>
<evidence type="ECO:0000313" key="1">
    <source>
        <dbReference type="EMBL" id="GLR67142.1"/>
    </source>
</evidence>
<dbReference type="Proteomes" id="UP001156641">
    <property type="component" value="Unassembled WGS sequence"/>
</dbReference>
<keyword evidence="2" id="KW-1185">Reference proteome</keyword>
<dbReference type="SUPFAM" id="SSF54593">
    <property type="entry name" value="Glyoxalase/Bleomycin resistance protein/Dihydroxybiphenyl dioxygenase"/>
    <property type="match status" value="1"/>
</dbReference>
<gene>
    <name evidence="1" type="ORF">GCM10010909_18230</name>
</gene>
<evidence type="ECO:0000313" key="2">
    <source>
        <dbReference type="Proteomes" id="UP001156641"/>
    </source>
</evidence>
<comment type="caution">
    <text evidence="1">The sequence shown here is derived from an EMBL/GenBank/DDBJ whole genome shotgun (WGS) entry which is preliminary data.</text>
</comment>
<dbReference type="EMBL" id="BSOS01000058">
    <property type="protein sequence ID" value="GLR67142.1"/>
    <property type="molecule type" value="Genomic_DNA"/>
</dbReference>
<protein>
    <recommendedName>
        <fullName evidence="3">VOC domain-containing protein</fullName>
    </recommendedName>
</protein>
<dbReference type="InterPro" id="IPR029068">
    <property type="entry name" value="Glyas_Bleomycin-R_OHBP_Dase"/>
</dbReference>
<sequence>MRRDPIRQVAYFVPDVRVAARAHSALYGSGPYFVAEHIPLTLCRYRGQPGKLDHTSAYGQWGEVMIEFVQQNNPEPSVFFDMYPNGGSGIHHIALIVDDIHAAMRHFEAQGFAEGLYAEVMPGAGFAMMDTVKAYGHFTELYEPTPPLLGVYDLVKRSAQGFDGTDIIRPFAF</sequence>
<dbReference type="RefSeq" id="WP_284257865.1">
    <property type="nucleotide sequence ID" value="NZ_BSOS01000058.1"/>
</dbReference>
<dbReference type="Gene3D" id="3.10.180.10">
    <property type="entry name" value="2,3-Dihydroxybiphenyl 1,2-Dioxygenase, domain 1"/>
    <property type="match status" value="1"/>
</dbReference>